<keyword evidence="3" id="KW-0862">Zinc</keyword>
<feature type="domain" description="B box-type" evidence="6">
    <location>
        <begin position="1"/>
        <end position="48"/>
    </location>
</feature>
<name>A0A2G2V382_CAPBA</name>
<dbReference type="PROSITE" id="PS50119">
    <property type="entry name" value="ZF_BBOX"/>
    <property type="match status" value="1"/>
</dbReference>
<dbReference type="PANTHER" id="PTHR31717">
    <property type="entry name" value="ZINC FINGER PROTEIN CONSTANS-LIKE 10"/>
    <property type="match status" value="1"/>
</dbReference>
<organism evidence="7 8">
    <name type="scientific">Capsicum baccatum</name>
    <name type="common">Peruvian pepper</name>
    <dbReference type="NCBI Taxonomy" id="33114"/>
    <lineage>
        <taxon>Eukaryota</taxon>
        <taxon>Viridiplantae</taxon>
        <taxon>Streptophyta</taxon>
        <taxon>Embryophyta</taxon>
        <taxon>Tracheophyta</taxon>
        <taxon>Spermatophyta</taxon>
        <taxon>Magnoliopsida</taxon>
        <taxon>eudicotyledons</taxon>
        <taxon>Gunneridae</taxon>
        <taxon>Pentapetalae</taxon>
        <taxon>asterids</taxon>
        <taxon>lamiids</taxon>
        <taxon>Solanales</taxon>
        <taxon>Solanaceae</taxon>
        <taxon>Solanoideae</taxon>
        <taxon>Capsiceae</taxon>
        <taxon>Capsicum</taxon>
    </lineage>
</organism>
<evidence type="ECO:0000256" key="4">
    <source>
        <dbReference type="PROSITE-ProRule" id="PRU00024"/>
    </source>
</evidence>
<evidence type="ECO:0000313" key="8">
    <source>
        <dbReference type="Proteomes" id="UP000224567"/>
    </source>
</evidence>
<dbReference type="OrthoDB" id="153872at2759"/>
<dbReference type="AlphaFoldDB" id="A0A2G2V382"/>
<sequence length="202" mass="22130">MNIKKCELCCKKRARMYCESDEASLCFDCDSNVHSANFLVAKHSRNLLCHSCSNTTPWSASGPKLSPTLSICNSCIENPSTVQLRNAVVERVEENYQLDTYDDHSDDEYVSSSDDESDINDDESCEDDGNQVVPLPSSSSLSGAGDGGGAREERSGGGGCSFSPWKRLRESDCLHSEDEETCSSSIGFVRPMKALRTNELCE</sequence>
<evidence type="ECO:0000256" key="2">
    <source>
        <dbReference type="ARBA" id="ARBA00022771"/>
    </source>
</evidence>
<feature type="region of interest" description="Disordered" evidence="5">
    <location>
        <begin position="99"/>
        <end position="165"/>
    </location>
</feature>
<evidence type="ECO:0000256" key="5">
    <source>
        <dbReference type="SAM" id="MobiDB-lite"/>
    </source>
</evidence>
<keyword evidence="2 4" id="KW-0863">Zinc-finger</keyword>
<dbReference type="InterPro" id="IPR000315">
    <property type="entry name" value="Znf_B-box"/>
</dbReference>
<reference evidence="8" key="2">
    <citation type="journal article" date="2017" name="J. Anim. Genet.">
        <title>Multiple reference genome sequences of hot pepper reveal the massive evolution of plant disease resistance genes by retroduplication.</title>
        <authorList>
            <person name="Kim S."/>
            <person name="Park J."/>
            <person name="Yeom S.-I."/>
            <person name="Kim Y.-M."/>
            <person name="Seo E."/>
            <person name="Kim K.-T."/>
            <person name="Kim M.-S."/>
            <person name="Lee J.M."/>
            <person name="Cheong K."/>
            <person name="Shin H.-S."/>
            <person name="Kim S.-B."/>
            <person name="Han K."/>
            <person name="Lee J."/>
            <person name="Park M."/>
            <person name="Lee H.-A."/>
            <person name="Lee H.-Y."/>
            <person name="Lee Y."/>
            <person name="Oh S."/>
            <person name="Lee J.H."/>
            <person name="Choi E."/>
            <person name="Choi E."/>
            <person name="Lee S.E."/>
            <person name="Jeon J."/>
            <person name="Kim H."/>
            <person name="Choi G."/>
            <person name="Song H."/>
            <person name="Lee J."/>
            <person name="Lee S.-C."/>
            <person name="Kwon J.-K."/>
            <person name="Lee H.-Y."/>
            <person name="Koo N."/>
            <person name="Hong Y."/>
            <person name="Kim R.W."/>
            <person name="Kang W.-H."/>
            <person name="Huh J.H."/>
            <person name="Kang B.-C."/>
            <person name="Yang T.-J."/>
            <person name="Lee Y.-H."/>
            <person name="Bennetzen J.L."/>
            <person name="Choi D."/>
        </authorList>
    </citation>
    <scope>NUCLEOTIDE SEQUENCE [LARGE SCALE GENOMIC DNA]</scope>
    <source>
        <strain evidence="8">cv. PBC81</strain>
    </source>
</reference>
<evidence type="ECO:0000313" key="7">
    <source>
        <dbReference type="EMBL" id="PHT27419.1"/>
    </source>
</evidence>
<keyword evidence="8" id="KW-1185">Reference proteome</keyword>
<dbReference type="EMBL" id="MLFT02000428">
    <property type="protein sequence ID" value="PHT27419.1"/>
    <property type="molecule type" value="Genomic_DNA"/>
</dbReference>
<reference evidence="7 8" key="1">
    <citation type="journal article" date="2017" name="Genome Biol.">
        <title>New reference genome sequences of hot pepper reveal the massive evolution of plant disease-resistance genes by retroduplication.</title>
        <authorList>
            <person name="Kim S."/>
            <person name="Park J."/>
            <person name="Yeom S.I."/>
            <person name="Kim Y.M."/>
            <person name="Seo E."/>
            <person name="Kim K.T."/>
            <person name="Kim M.S."/>
            <person name="Lee J.M."/>
            <person name="Cheong K."/>
            <person name="Shin H.S."/>
            <person name="Kim S.B."/>
            <person name="Han K."/>
            <person name="Lee J."/>
            <person name="Park M."/>
            <person name="Lee H.A."/>
            <person name="Lee H.Y."/>
            <person name="Lee Y."/>
            <person name="Oh S."/>
            <person name="Lee J.H."/>
            <person name="Choi E."/>
            <person name="Choi E."/>
            <person name="Lee S.E."/>
            <person name="Jeon J."/>
            <person name="Kim H."/>
            <person name="Choi G."/>
            <person name="Song H."/>
            <person name="Lee J."/>
            <person name="Lee S.C."/>
            <person name="Kwon J.K."/>
            <person name="Lee H.Y."/>
            <person name="Koo N."/>
            <person name="Hong Y."/>
            <person name="Kim R.W."/>
            <person name="Kang W.H."/>
            <person name="Huh J.H."/>
            <person name="Kang B.C."/>
            <person name="Yang T.J."/>
            <person name="Lee Y.H."/>
            <person name="Bennetzen J.L."/>
            <person name="Choi D."/>
        </authorList>
    </citation>
    <scope>NUCLEOTIDE SEQUENCE [LARGE SCALE GENOMIC DNA]</scope>
    <source>
        <strain evidence="8">cv. PBC81</strain>
    </source>
</reference>
<evidence type="ECO:0000259" key="6">
    <source>
        <dbReference type="PROSITE" id="PS50119"/>
    </source>
</evidence>
<proteinExistence type="predicted"/>
<dbReference type="GO" id="GO:0008270">
    <property type="term" value="F:zinc ion binding"/>
    <property type="evidence" value="ECO:0007669"/>
    <property type="project" value="UniProtKB-KW"/>
</dbReference>
<feature type="compositionally biased region" description="Acidic residues" evidence="5">
    <location>
        <begin position="104"/>
        <end position="129"/>
    </location>
</feature>
<keyword evidence="1" id="KW-0479">Metal-binding</keyword>
<evidence type="ECO:0000256" key="3">
    <source>
        <dbReference type="ARBA" id="ARBA00022833"/>
    </source>
</evidence>
<dbReference type="SMART" id="SM00336">
    <property type="entry name" value="BBOX"/>
    <property type="match status" value="1"/>
</dbReference>
<gene>
    <name evidence="7" type="ORF">CQW23_32986</name>
</gene>
<comment type="caution">
    <text evidence="7">The sequence shown here is derived from an EMBL/GenBank/DDBJ whole genome shotgun (WGS) entry which is preliminary data.</text>
</comment>
<evidence type="ECO:0000256" key="1">
    <source>
        <dbReference type="ARBA" id="ARBA00022723"/>
    </source>
</evidence>
<accession>A0A2G2V382</accession>
<dbReference type="InterPro" id="IPR049808">
    <property type="entry name" value="CONSTANS-like_Bbox1"/>
</dbReference>
<dbReference type="Proteomes" id="UP000224567">
    <property type="component" value="Unassembled WGS sequence"/>
</dbReference>
<dbReference type="CDD" id="cd19821">
    <property type="entry name" value="Bbox1_BBX-like"/>
    <property type="match status" value="1"/>
</dbReference>
<dbReference type="PANTHER" id="PTHR31717:SF127">
    <property type="entry name" value="B-BOX ZINC FINGER PROTEIN 23-LIKE"/>
    <property type="match status" value="1"/>
</dbReference>
<protein>
    <submittedName>
        <fullName evidence="7">Zinc finger protein CONSTANS-LIKE 10</fullName>
    </submittedName>
</protein>